<feature type="compositionally biased region" description="Basic and acidic residues" evidence="1">
    <location>
        <begin position="53"/>
        <end position="62"/>
    </location>
</feature>
<dbReference type="EMBL" id="QBLH01002912">
    <property type="protein sequence ID" value="TGZ46240.1"/>
    <property type="molecule type" value="Genomic_DNA"/>
</dbReference>
<evidence type="ECO:0000256" key="1">
    <source>
        <dbReference type="SAM" id="MobiDB-lite"/>
    </source>
</evidence>
<reference evidence="2 3" key="1">
    <citation type="journal article" date="2019" name="Philos. Trans. R. Soc. Lond., B, Biol. Sci.">
        <title>Ant behaviour and brain gene expression of defending hosts depend on the ecological success of the intruding social parasite.</title>
        <authorList>
            <person name="Kaur R."/>
            <person name="Stoldt M."/>
            <person name="Jongepier E."/>
            <person name="Feldmeyer B."/>
            <person name="Menzel F."/>
            <person name="Bornberg-Bauer E."/>
            <person name="Foitzik S."/>
        </authorList>
    </citation>
    <scope>NUCLEOTIDE SEQUENCE [LARGE SCALE GENOMIC DNA]</scope>
    <source>
        <tissue evidence="2">Whole body</tissue>
    </source>
</reference>
<organism evidence="2 3">
    <name type="scientific">Temnothorax longispinosus</name>
    <dbReference type="NCBI Taxonomy" id="300112"/>
    <lineage>
        <taxon>Eukaryota</taxon>
        <taxon>Metazoa</taxon>
        <taxon>Ecdysozoa</taxon>
        <taxon>Arthropoda</taxon>
        <taxon>Hexapoda</taxon>
        <taxon>Insecta</taxon>
        <taxon>Pterygota</taxon>
        <taxon>Neoptera</taxon>
        <taxon>Endopterygota</taxon>
        <taxon>Hymenoptera</taxon>
        <taxon>Apocrita</taxon>
        <taxon>Aculeata</taxon>
        <taxon>Formicoidea</taxon>
        <taxon>Formicidae</taxon>
        <taxon>Myrmicinae</taxon>
        <taxon>Temnothorax</taxon>
    </lineage>
</organism>
<feature type="region of interest" description="Disordered" evidence="1">
    <location>
        <begin position="22"/>
        <end position="62"/>
    </location>
</feature>
<comment type="caution">
    <text evidence="2">The sequence shown here is derived from an EMBL/GenBank/DDBJ whole genome shotgun (WGS) entry which is preliminary data.</text>
</comment>
<keyword evidence="3" id="KW-1185">Reference proteome</keyword>
<accession>A0A4S2KB28</accession>
<gene>
    <name evidence="2" type="ORF">DBV15_10630</name>
</gene>
<evidence type="ECO:0000313" key="3">
    <source>
        <dbReference type="Proteomes" id="UP000310200"/>
    </source>
</evidence>
<proteinExistence type="predicted"/>
<protein>
    <submittedName>
        <fullName evidence="2">Uncharacterized protein</fullName>
    </submittedName>
</protein>
<name>A0A4S2KB28_9HYME</name>
<dbReference type="Proteomes" id="UP000310200">
    <property type="component" value="Unassembled WGS sequence"/>
</dbReference>
<dbReference type="AlphaFoldDB" id="A0A4S2KB28"/>
<sequence>MQMPVNRNKQGTARCILTHFLPVGTSSGNIHPSHPRNAEARSEINQLSESNAEEGRARQRSG</sequence>
<evidence type="ECO:0000313" key="2">
    <source>
        <dbReference type="EMBL" id="TGZ46240.1"/>
    </source>
</evidence>